<dbReference type="Gene3D" id="3.30.465.10">
    <property type="match status" value="2"/>
</dbReference>
<evidence type="ECO:0000313" key="5">
    <source>
        <dbReference type="EMBL" id="GAB1315791.1"/>
    </source>
</evidence>
<evidence type="ECO:0000313" key="6">
    <source>
        <dbReference type="Proteomes" id="UP001628179"/>
    </source>
</evidence>
<dbReference type="PANTHER" id="PTHR13878:SF91">
    <property type="entry name" value="FAD BINDING DOMAIN PROTEIN (AFU_ORTHOLOGUE AFUA_6G12070)-RELATED"/>
    <property type="match status" value="1"/>
</dbReference>
<dbReference type="PROSITE" id="PS51387">
    <property type="entry name" value="FAD_PCMH"/>
    <property type="match status" value="1"/>
</dbReference>
<comment type="caution">
    <text evidence="5">The sequence shown here is derived from an EMBL/GenBank/DDBJ whole genome shotgun (WGS) entry which is preliminary data.</text>
</comment>
<keyword evidence="6" id="KW-1185">Reference proteome</keyword>
<evidence type="ECO:0000256" key="1">
    <source>
        <dbReference type="ARBA" id="ARBA00005466"/>
    </source>
</evidence>
<dbReference type="GeneID" id="98176744"/>
<name>A0ABQ0GDH6_9PEZI</name>
<dbReference type="InterPro" id="IPR012951">
    <property type="entry name" value="BBE"/>
</dbReference>
<evidence type="ECO:0000259" key="4">
    <source>
        <dbReference type="PROSITE" id="PS51387"/>
    </source>
</evidence>
<accession>A0ABQ0GDH6</accession>
<feature type="domain" description="FAD-binding PCMH-type" evidence="4">
    <location>
        <begin position="182"/>
        <end position="361"/>
    </location>
</feature>
<sequence length="669" mass="72773">MPSLLRILLLVVLSPVAWLVVARGKDISVAFEIVAPDTTDADVDYFEFETAQLTPQIIANLASEGVVDVSLFGFTSPGESGTQKDIPRLRCKAYPGTLEWPSDAVWKQFDTLVSGKLVKTVPLAAPCFNSWPETKDEARCAMVKSRWGIPRFHVDDPASVNFPLYEGRTCHPNNSPDGNCTVGGYPAYAVNVTNVAQIQLAVNFARNANLRFVIKNKGHDFNAKSTGGGGLSVFTGLLRDIRFISNYSSGSYRGPAFKVATGVEVGTLYEEAEKRGVSVVGGIGRTVGLAGGYAAGGGHSPLISVYGLGADQILSLEVVLPDGRFVTASEDHNSDLFWALRGAGGSTFGVVTSAVIAAYPKMPVATLTYNITTTIPSQNITAEKFWAAVEAFFETFPRNADAGHYVYHRIVCQGPARPELCTLATHPHWANGETAASLKAWSAPLFAKYAELGITVNNVVFNEFPSVYQAFNFTFPAANEGAGGSTIHAASRLFPRENFENPELRAKTCAAIRYALEAGGRMLAYNIKTGVNPAVNQDNAVTPAWRKNMMFAMLTNPWAEGSSLETITANSKKLVEWMDQWRAVSPGAGSYLNEGDINEPNFQQSFYGENYPHLYKLKQKYDPTGTFYAQTAVGSEDWYVTDQVPYYPTTNGRLCRKQHHGGSLKLYSE</sequence>
<dbReference type="PANTHER" id="PTHR13878">
    <property type="entry name" value="GULONOLACTONE OXIDASE"/>
    <property type="match status" value="1"/>
</dbReference>
<dbReference type="EMBL" id="BAAFSV010000003">
    <property type="protein sequence ID" value="GAB1315791.1"/>
    <property type="molecule type" value="Genomic_DNA"/>
</dbReference>
<dbReference type="InterPro" id="IPR016166">
    <property type="entry name" value="FAD-bd_PCMH"/>
</dbReference>
<dbReference type="InterPro" id="IPR006094">
    <property type="entry name" value="Oxid_FAD_bind_N"/>
</dbReference>
<evidence type="ECO:0000256" key="3">
    <source>
        <dbReference type="SAM" id="SignalP"/>
    </source>
</evidence>
<keyword evidence="2" id="KW-0560">Oxidoreductase</keyword>
<feature type="chain" id="PRO_5045432909" evidence="3">
    <location>
        <begin position="25"/>
        <end position="669"/>
    </location>
</feature>
<evidence type="ECO:0000256" key="2">
    <source>
        <dbReference type="ARBA" id="ARBA00023002"/>
    </source>
</evidence>
<proteinExistence type="inferred from homology"/>
<protein>
    <submittedName>
        <fullName evidence="5">Restculine oxidase</fullName>
    </submittedName>
</protein>
<organism evidence="5 6">
    <name type="scientific">Madurella fahalii</name>
    <dbReference type="NCBI Taxonomy" id="1157608"/>
    <lineage>
        <taxon>Eukaryota</taxon>
        <taxon>Fungi</taxon>
        <taxon>Dikarya</taxon>
        <taxon>Ascomycota</taxon>
        <taxon>Pezizomycotina</taxon>
        <taxon>Sordariomycetes</taxon>
        <taxon>Sordariomycetidae</taxon>
        <taxon>Sordariales</taxon>
        <taxon>Sordariales incertae sedis</taxon>
        <taxon>Madurella</taxon>
    </lineage>
</organism>
<gene>
    <name evidence="5" type="ORF">MFIFM68171_06001</name>
</gene>
<comment type="similarity">
    <text evidence="1">Belongs to the oxygen-dependent FAD-linked oxidoreductase family.</text>
</comment>
<feature type="signal peptide" evidence="3">
    <location>
        <begin position="1"/>
        <end position="24"/>
    </location>
</feature>
<dbReference type="RefSeq" id="XP_070917522.1">
    <property type="nucleotide sequence ID" value="XM_071061421.1"/>
</dbReference>
<dbReference type="InterPro" id="IPR036318">
    <property type="entry name" value="FAD-bd_PCMH-like_sf"/>
</dbReference>
<reference evidence="5 6" key="1">
    <citation type="submission" date="2024-09" db="EMBL/GenBank/DDBJ databases">
        <title>Itraconazole resistance in Madurella fahalii resulting from another homologue of gene encoding cytochrome P450 14-alpha sterol demethylase (CYP51).</title>
        <authorList>
            <person name="Yoshioka I."/>
            <person name="Fahal A.H."/>
            <person name="Kaneko S."/>
            <person name="Yaguchi T."/>
        </authorList>
    </citation>
    <scope>NUCLEOTIDE SEQUENCE [LARGE SCALE GENOMIC DNA]</scope>
    <source>
        <strain evidence="5 6">IFM 68171</strain>
    </source>
</reference>
<dbReference type="InterPro" id="IPR016169">
    <property type="entry name" value="FAD-bd_PCMH_sub2"/>
</dbReference>
<dbReference type="Pfam" id="PF01565">
    <property type="entry name" value="FAD_binding_4"/>
    <property type="match status" value="1"/>
</dbReference>
<dbReference type="Proteomes" id="UP001628179">
    <property type="component" value="Unassembled WGS sequence"/>
</dbReference>
<dbReference type="InterPro" id="IPR050432">
    <property type="entry name" value="FAD-linked_Oxidoreductases_BP"/>
</dbReference>
<keyword evidence="3" id="KW-0732">Signal</keyword>
<dbReference type="SUPFAM" id="SSF56176">
    <property type="entry name" value="FAD-binding/transporter-associated domain-like"/>
    <property type="match status" value="1"/>
</dbReference>
<dbReference type="Pfam" id="PF08031">
    <property type="entry name" value="BBE"/>
    <property type="match status" value="1"/>
</dbReference>